<evidence type="ECO:0000256" key="1">
    <source>
        <dbReference type="SAM" id="MobiDB-lite"/>
    </source>
</evidence>
<accession>A0A6P6RR99</accession>
<feature type="region of interest" description="Disordered" evidence="1">
    <location>
        <begin position="69"/>
        <end position="104"/>
    </location>
</feature>
<dbReference type="InterPro" id="IPR011051">
    <property type="entry name" value="RmlC_Cupin_sf"/>
</dbReference>
<dbReference type="InterPro" id="IPR006045">
    <property type="entry name" value="Cupin_1"/>
</dbReference>
<reference evidence="4" key="1">
    <citation type="submission" date="2025-08" db="UniProtKB">
        <authorList>
            <consortium name="RefSeq"/>
        </authorList>
    </citation>
    <scope>IDENTIFICATION</scope>
</reference>
<dbReference type="Gene3D" id="2.60.120.10">
    <property type="entry name" value="Jelly Rolls"/>
    <property type="match status" value="1"/>
</dbReference>
<dbReference type="InterPro" id="IPR014710">
    <property type="entry name" value="RmlC-like_jellyroll"/>
</dbReference>
<feature type="compositionally biased region" description="Low complexity" evidence="1">
    <location>
        <begin position="69"/>
        <end position="87"/>
    </location>
</feature>
<dbReference type="CDD" id="cd02208">
    <property type="entry name" value="cupin_RmlC-like"/>
    <property type="match status" value="1"/>
</dbReference>
<feature type="domain" description="Cupin type-1" evidence="2">
    <location>
        <begin position="300"/>
        <end position="358"/>
    </location>
</feature>
<dbReference type="RefSeq" id="XP_026190067.1">
    <property type="nucleotide sequence ID" value="XM_026334282.1"/>
</dbReference>
<dbReference type="SUPFAM" id="SSF51182">
    <property type="entry name" value="RmlC-like cupins"/>
    <property type="match status" value="1"/>
</dbReference>
<evidence type="ECO:0000313" key="4">
    <source>
        <dbReference type="RefSeq" id="XP_026190067.1"/>
    </source>
</evidence>
<proteinExistence type="predicted"/>
<feature type="region of interest" description="Disordered" evidence="1">
    <location>
        <begin position="216"/>
        <end position="265"/>
    </location>
</feature>
<sequence>MRHTTPPPDSSSPCSPDSTAEELQGDSEGVLAPCGEDASEEPSNSGASSGVLAAALELSAAATRVEAVSESAGGEAADEATGVDAEGPASSGASGVHTPPPEAKVCPIFPGGDPRDWQTAAFAAAASGGGVPGSASLPQWEPRMRFTQAAATTGEQQPVLAAAVTRYVQATTREALAFCVGADAWVQRLLPAAVNAIGSADFPTAVAAAAAASDASDASSSAARRDDSSSVERASPTGERSGVAAGAPLPPLLSPEGETGAGSSATPLLSLRQSSCGIETVWGPPVAAAGAPGWRLHLHSGLCGFVVGGSGSLRVVEGEREEQVTLSRGSVFCIPPLIPHLFAASAETPLVMFVCYSPPLTVHCSNGASSSNTGTSSSNTGTSSSNTGTSSSNTGTSSSACGVDSDAPCGGRHAGDIGAATVEAAAAQWSRIFCSANASSLGSAHVYVIQAHIFVPSHSLSFEKARGEHLNAHILPLPCTNTGTDRGITRDTYTGTL</sequence>
<dbReference type="GeneID" id="113146560"/>
<evidence type="ECO:0000259" key="2">
    <source>
        <dbReference type="Pfam" id="PF00190"/>
    </source>
</evidence>
<dbReference type="OrthoDB" id="348717at2759"/>
<dbReference type="Proteomes" id="UP000515125">
    <property type="component" value="Unplaced"/>
</dbReference>
<gene>
    <name evidence="4" type="primary">LOC113146560</name>
</gene>
<feature type="region of interest" description="Disordered" evidence="1">
    <location>
        <begin position="1"/>
        <end position="50"/>
    </location>
</feature>
<feature type="region of interest" description="Disordered" evidence="1">
    <location>
        <begin position="367"/>
        <end position="399"/>
    </location>
</feature>
<keyword evidence="3" id="KW-1185">Reference proteome</keyword>
<dbReference type="Pfam" id="PF00190">
    <property type="entry name" value="Cupin_1"/>
    <property type="match status" value="1"/>
</dbReference>
<protein>
    <submittedName>
        <fullName evidence="4">Uncharacterized protein LOC113146560</fullName>
    </submittedName>
</protein>
<evidence type="ECO:0000313" key="3">
    <source>
        <dbReference type="Proteomes" id="UP000515125"/>
    </source>
</evidence>
<feature type="compositionally biased region" description="Pro residues" evidence="1">
    <location>
        <begin position="1"/>
        <end position="10"/>
    </location>
</feature>
<dbReference type="AlphaFoldDB" id="A0A6P6RR99"/>
<organism evidence="3 4">
    <name type="scientific">Cyclospora cayetanensis</name>
    <dbReference type="NCBI Taxonomy" id="88456"/>
    <lineage>
        <taxon>Eukaryota</taxon>
        <taxon>Sar</taxon>
        <taxon>Alveolata</taxon>
        <taxon>Apicomplexa</taxon>
        <taxon>Conoidasida</taxon>
        <taxon>Coccidia</taxon>
        <taxon>Eucoccidiorida</taxon>
        <taxon>Eimeriorina</taxon>
        <taxon>Eimeriidae</taxon>
        <taxon>Cyclospora</taxon>
    </lineage>
</organism>
<name>A0A6P6RR99_9EIME</name>